<reference evidence="4" key="1">
    <citation type="submission" date="2021-01" db="EMBL/GenBank/DDBJ databases">
        <authorList>
            <person name="Corre E."/>
            <person name="Pelletier E."/>
            <person name="Niang G."/>
            <person name="Scheremetjew M."/>
            <person name="Finn R."/>
            <person name="Kale V."/>
            <person name="Holt S."/>
            <person name="Cochrane G."/>
            <person name="Meng A."/>
            <person name="Brown T."/>
            <person name="Cohen L."/>
        </authorList>
    </citation>
    <scope>NUCLEOTIDE SEQUENCE</scope>
    <source>
        <strain evidence="4">10249 10 AB</strain>
    </source>
</reference>
<feature type="domain" description="Phospholipid/glycerol acyltransferase" evidence="2">
    <location>
        <begin position="187"/>
        <end position="307"/>
    </location>
</feature>
<accession>A0A6U9VTJ9</accession>
<dbReference type="GO" id="GO:0004366">
    <property type="term" value="F:glycerol-3-phosphate O-acyltransferase activity"/>
    <property type="evidence" value="ECO:0007669"/>
    <property type="project" value="InterPro"/>
</dbReference>
<evidence type="ECO:0000313" key="4">
    <source>
        <dbReference type="EMBL" id="CAE0708971.1"/>
    </source>
</evidence>
<protein>
    <recommendedName>
        <fullName evidence="2">Phospholipid/glycerol acyltransferase domain-containing protein</fullName>
    </recommendedName>
</protein>
<dbReference type="AlphaFoldDB" id="A0A6U9VTJ9"/>
<dbReference type="InterPro" id="IPR016222">
    <property type="entry name" value="G3P_O-acylTrfase_chlp"/>
</dbReference>
<feature type="chain" id="PRO_5035677340" description="Phospholipid/glycerol acyltransferase domain-containing protein" evidence="1">
    <location>
        <begin position="20"/>
        <end position="412"/>
    </location>
</feature>
<evidence type="ECO:0000259" key="2">
    <source>
        <dbReference type="Pfam" id="PF01553"/>
    </source>
</evidence>
<dbReference type="Pfam" id="PF01553">
    <property type="entry name" value="Acyltransferase"/>
    <property type="match status" value="1"/>
</dbReference>
<dbReference type="InterPro" id="IPR002123">
    <property type="entry name" value="Plipid/glycerol_acylTrfase"/>
</dbReference>
<dbReference type="PANTHER" id="PTHR35695:SF1">
    <property type="entry name" value="GLYCEROL-3-PHOSPHATE ACYLTRANSFERASE, CHLOROPLASTIC"/>
    <property type="match status" value="1"/>
</dbReference>
<dbReference type="EMBL" id="HBIX01002283">
    <property type="protein sequence ID" value="CAE0708970.1"/>
    <property type="molecule type" value="Transcribed_RNA"/>
</dbReference>
<evidence type="ECO:0000256" key="1">
    <source>
        <dbReference type="SAM" id="SignalP"/>
    </source>
</evidence>
<sequence>MKFQLAILSLFCAASSVQSFAPHASIASASSRFSSSWSPLSSTATTDTETTPALAPEYQAALDQATTSVSAVLKDAGPEMMDMIGHFCSEYMTAHQSANAKYPSANTSPQAALQRIMEGIKFGFEYGMGDDVYEFGVTHDALRGNDPQSEALGSTFDFYDWGCNFFRHFIDVEDSVVMGEENLTGAMEQIKKGENVVFYANHQSEADPQVMSLLLEKSGYGEQASNIVYVAGHKVTTDSLAIPFSMGRNLICIHSKKHIDTDPETKNEKSRQNMKAMGGMLGKLKQGGCMLWVAPSGGRDRRDTTTGKTPIAPFDSKTIDMFKLMGTKSKVKTNYYPLSMVSYELCPPPDFIEAGTGEQRNFRFVPVGINVGPQIDADKADEGAFNPGAYDQTVKDYYELRERMFPGSAPEP</sequence>
<dbReference type="SUPFAM" id="SSF69593">
    <property type="entry name" value="Glycerol-3-phosphate (1)-acyltransferase"/>
    <property type="match status" value="1"/>
</dbReference>
<proteinExistence type="predicted"/>
<keyword evidence="1" id="KW-0732">Signal</keyword>
<name>A0A6U9VTJ9_9STRA</name>
<gene>
    <name evidence="3" type="ORF">PAUS00366_LOCUS1690</name>
    <name evidence="4" type="ORF">PAUS00366_LOCUS1691</name>
</gene>
<dbReference type="Gene3D" id="3.40.1130.10">
    <property type="entry name" value="Glycerol-3-phosphate (1)-acyltransferase"/>
    <property type="match status" value="1"/>
</dbReference>
<evidence type="ECO:0000313" key="3">
    <source>
        <dbReference type="EMBL" id="CAE0708970.1"/>
    </source>
</evidence>
<feature type="signal peptide" evidence="1">
    <location>
        <begin position="1"/>
        <end position="19"/>
    </location>
</feature>
<dbReference type="PANTHER" id="PTHR35695">
    <property type="entry name" value="GLYCEROL-3-PHOSPHATE ACYLTRANSFERASE, CHLOROPLASTIC"/>
    <property type="match status" value="1"/>
</dbReference>
<dbReference type="GO" id="GO:0006655">
    <property type="term" value="P:phosphatidylglycerol biosynthetic process"/>
    <property type="evidence" value="ECO:0007669"/>
    <property type="project" value="TreeGrafter"/>
</dbReference>
<organism evidence="4">
    <name type="scientific">Pseudo-nitzschia australis</name>
    <dbReference type="NCBI Taxonomy" id="44445"/>
    <lineage>
        <taxon>Eukaryota</taxon>
        <taxon>Sar</taxon>
        <taxon>Stramenopiles</taxon>
        <taxon>Ochrophyta</taxon>
        <taxon>Bacillariophyta</taxon>
        <taxon>Bacillariophyceae</taxon>
        <taxon>Bacillariophycidae</taxon>
        <taxon>Bacillariales</taxon>
        <taxon>Bacillariaceae</taxon>
        <taxon>Pseudo-nitzschia</taxon>
    </lineage>
</organism>
<dbReference type="EMBL" id="HBIX01002284">
    <property type="protein sequence ID" value="CAE0708971.1"/>
    <property type="molecule type" value="Transcribed_RNA"/>
</dbReference>